<dbReference type="Gene3D" id="1.10.510.10">
    <property type="entry name" value="Transferase(Phosphotransferase) domain 1"/>
    <property type="match status" value="1"/>
</dbReference>
<evidence type="ECO:0000256" key="4">
    <source>
        <dbReference type="ARBA" id="ARBA00022679"/>
    </source>
</evidence>
<dbReference type="GO" id="GO:0046872">
    <property type="term" value="F:metal ion binding"/>
    <property type="evidence" value="ECO:0007669"/>
    <property type="project" value="UniProtKB-KW"/>
</dbReference>
<accession>A0A3B0ZSV4</accession>
<evidence type="ECO:0000256" key="6">
    <source>
        <dbReference type="ARBA" id="ARBA00022741"/>
    </source>
</evidence>
<dbReference type="Gene3D" id="3.30.200.70">
    <property type="match status" value="1"/>
</dbReference>
<keyword evidence="5" id="KW-0479">Metal-binding</keyword>
<organism evidence="12">
    <name type="scientific">hydrothermal vent metagenome</name>
    <dbReference type="NCBI Taxonomy" id="652676"/>
    <lineage>
        <taxon>unclassified sequences</taxon>
        <taxon>metagenomes</taxon>
        <taxon>ecological metagenomes</taxon>
    </lineage>
</organism>
<evidence type="ECO:0000259" key="11">
    <source>
        <dbReference type="Pfam" id="PF01636"/>
    </source>
</evidence>
<dbReference type="InterPro" id="IPR032882">
    <property type="entry name" value="SrkA/RdoA"/>
</dbReference>
<dbReference type="InterPro" id="IPR002575">
    <property type="entry name" value="Aminoglycoside_PTrfase"/>
</dbReference>
<keyword evidence="6" id="KW-0547">Nucleotide-binding</keyword>
<keyword evidence="9" id="KW-0460">Magnesium</keyword>
<keyword evidence="2" id="KW-0723">Serine/threonine-protein kinase</keyword>
<dbReference type="NCBIfam" id="NF008738">
    <property type="entry name" value="PRK11768.1"/>
    <property type="match status" value="1"/>
</dbReference>
<sequence length="326" mass="38110">MEQDTAHPYDALNPDTLLNAVESAGYRCDGRILALNSYENRVYQMGIEDTTPVIAKFYRPGRWSDEAIQEEHTFTCALADMEIPVVAPLKNEAGQSLFQYQEFRFSLYPRRGGRWPSLDTEDNLLWIGRFIGRIHALGAVTKFTHREAINVDSFGQRNLNYLVDNDIIPQEHRSRYLEIARLLLEKIDSVFSLFSEDKEWIRLHGDCHAGNVLWTDDHGPHFVDFDDCRNGPAIQDLWMLADTTGFGNPQTALNLIVEGYEEFHTFDYRQYQLIEPLRSLRFIHYTTWLAKRWEDPAFPIHFPWFAEPHYWVEQIQLLENQLAKIP</sequence>
<evidence type="ECO:0000256" key="8">
    <source>
        <dbReference type="ARBA" id="ARBA00022840"/>
    </source>
</evidence>
<dbReference type="GO" id="GO:0004674">
    <property type="term" value="F:protein serine/threonine kinase activity"/>
    <property type="evidence" value="ECO:0007669"/>
    <property type="project" value="UniProtKB-KW"/>
</dbReference>
<evidence type="ECO:0000313" key="12">
    <source>
        <dbReference type="EMBL" id="VAW84514.1"/>
    </source>
</evidence>
<name>A0A3B0ZSV4_9ZZZZ</name>
<evidence type="ECO:0000256" key="1">
    <source>
        <dbReference type="ARBA" id="ARBA00022490"/>
    </source>
</evidence>
<evidence type="ECO:0000256" key="3">
    <source>
        <dbReference type="ARBA" id="ARBA00022553"/>
    </source>
</evidence>
<dbReference type="Gene3D" id="1.20.1270.170">
    <property type="match status" value="1"/>
</dbReference>
<dbReference type="GO" id="GO:0005524">
    <property type="term" value="F:ATP binding"/>
    <property type="evidence" value="ECO:0007669"/>
    <property type="project" value="UniProtKB-KW"/>
</dbReference>
<dbReference type="PANTHER" id="PTHR39573">
    <property type="entry name" value="STRESS RESPONSE KINASE A"/>
    <property type="match status" value="1"/>
</dbReference>
<gene>
    <name evidence="12" type="ORF">MNBD_GAMMA16-1637</name>
</gene>
<keyword evidence="8" id="KW-0067">ATP-binding</keyword>
<dbReference type="PANTHER" id="PTHR39573:SF1">
    <property type="entry name" value="STRESS RESPONSE KINASE A"/>
    <property type="match status" value="1"/>
</dbReference>
<dbReference type="AlphaFoldDB" id="A0A3B0ZSV4"/>
<feature type="domain" description="Aminoglycoside phosphotransferase" evidence="11">
    <location>
        <begin position="36"/>
        <end position="272"/>
    </location>
</feature>
<evidence type="ECO:0000256" key="2">
    <source>
        <dbReference type="ARBA" id="ARBA00022527"/>
    </source>
</evidence>
<dbReference type="HAMAP" id="MF_01497">
    <property type="entry name" value="SrkA_kinase"/>
    <property type="match status" value="1"/>
</dbReference>
<keyword evidence="1" id="KW-0963">Cytoplasm</keyword>
<reference evidence="12" key="1">
    <citation type="submission" date="2018-06" db="EMBL/GenBank/DDBJ databases">
        <authorList>
            <person name="Zhirakovskaya E."/>
        </authorList>
    </citation>
    <scope>NUCLEOTIDE SEQUENCE</scope>
</reference>
<keyword evidence="7" id="KW-0418">Kinase</keyword>
<keyword evidence="4" id="KW-0808">Transferase</keyword>
<dbReference type="Pfam" id="PF01636">
    <property type="entry name" value="APH"/>
    <property type="match status" value="1"/>
</dbReference>
<dbReference type="SUPFAM" id="SSF56112">
    <property type="entry name" value="Protein kinase-like (PK-like)"/>
    <property type="match status" value="1"/>
</dbReference>
<evidence type="ECO:0000256" key="7">
    <source>
        <dbReference type="ARBA" id="ARBA00022777"/>
    </source>
</evidence>
<protein>
    <submittedName>
        <fullName evidence="12">YihE protein, required for LPS synthesis</fullName>
    </submittedName>
</protein>
<dbReference type="GO" id="GO:0005737">
    <property type="term" value="C:cytoplasm"/>
    <property type="evidence" value="ECO:0007669"/>
    <property type="project" value="TreeGrafter"/>
</dbReference>
<evidence type="ECO:0000256" key="10">
    <source>
        <dbReference type="ARBA" id="ARBA00023016"/>
    </source>
</evidence>
<evidence type="ECO:0000256" key="5">
    <source>
        <dbReference type="ARBA" id="ARBA00022723"/>
    </source>
</evidence>
<dbReference type="EMBL" id="UOFO01000046">
    <property type="protein sequence ID" value="VAW84514.1"/>
    <property type="molecule type" value="Genomic_DNA"/>
</dbReference>
<dbReference type="InterPro" id="IPR011009">
    <property type="entry name" value="Kinase-like_dom_sf"/>
</dbReference>
<proteinExistence type="inferred from homology"/>
<keyword evidence="10" id="KW-0346">Stress response</keyword>
<evidence type="ECO:0000256" key="9">
    <source>
        <dbReference type="ARBA" id="ARBA00022842"/>
    </source>
</evidence>
<keyword evidence="3" id="KW-0597">Phosphoprotein</keyword>